<dbReference type="GO" id="GO:0009289">
    <property type="term" value="C:pilus"/>
    <property type="evidence" value="ECO:0007669"/>
    <property type="project" value="UniProtKB-SubCell"/>
</dbReference>
<dbReference type="AlphaFoldDB" id="A0A3A5JNP4"/>
<keyword evidence="3 5" id="KW-0732">Signal</keyword>
<dbReference type="SUPFAM" id="SSF49401">
    <property type="entry name" value="Bacterial adhesins"/>
    <property type="match status" value="1"/>
</dbReference>
<evidence type="ECO:0000256" key="3">
    <source>
        <dbReference type="ARBA" id="ARBA00022729"/>
    </source>
</evidence>
<proteinExistence type="inferred from homology"/>
<reference evidence="7 8" key="1">
    <citation type="submission" date="2018-09" db="EMBL/GenBank/DDBJ databases">
        <title>Draft genome sequence of Buttiauxella izardii CCUG 35510T.</title>
        <authorList>
            <person name="Salva-Serra F."/>
            <person name="Marathe N."/>
            <person name="Moore E."/>
            <person name="Stadler-Svensson L."/>
            <person name="Engstrom-Jakobsson H."/>
        </authorList>
    </citation>
    <scope>NUCLEOTIDE SEQUENCE [LARGE SCALE GENOMIC DNA]</scope>
    <source>
        <strain evidence="7 8">CCUG 35510</strain>
    </source>
</reference>
<keyword evidence="4" id="KW-0281">Fimbrium</keyword>
<keyword evidence="8" id="KW-1185">Reference proteome</keyword>
<dbReference type="Gene3D" id="2.60.40.1090">
    <property type="entry name" value="Fimbrial-type adhesion domain"/>
    <property type="match status" value="1"/>
</dbReference>
<dbReference type="Pfam" id="PF00419">
    <property type="entry name" value="Fimbrial"/>
    <property type="match status" value="1"/>
</dbReference>
<dbReference type="OrthoDB" id="6466381at2"/>
<evidence type="ECO:0000256" key="2">
    <source>
        <dbReference type="ARBA" id="ARBA00006671"/>
    </source>
</evidence>
<comment type="caution">
    <text evidence="7">The sequence shown here is derived from an EMBL/GenBank/DDBJ whole genome shotgun (WGS) entry which is preliminary data.</text>
</comment>
<dbReference type="Proteomes" id="UP000276295">
    <property type="component" value="Unassembled WGS sequence"/>
</dbReference>
<dbReference type="InterPro" id="IPR000259">
    <property type="entry name" value="Adhesion_dom_fimbrial"/>
</dbReference>
<feature type="signal peptide" evidence="5">
    <location>
        <begin position="1"/>
        <end position="26"/>
    </location>
</feature>
<accession>A0A3A5JNP4</accession>
<evidence type="ECO:0000313" key="7">
    <source>
        <dbReference type="EMBL" id="RJT19677.1"/>
    </source>
</evidence>
<dbReference type="GO" id="GO:0043709">
    <property type="term" value="P:cell adhesion involved in single-species biofilm formation"/>
    <property type="evidence" value="ECO:0007669"/>
    <property type="project" value="TreeGrafter"/>
</dbReference>
<dbReference type="PANTHER" id="PTHR33420">
    <property type="entry name" value="FIMBRIAL SUBUNIT ELFA-RELATED"/>
    <property type="match status" value="1"/>
</dbReference>
<feature type="domain" description="Fimbrial-type adhesion" evidence="6">
    <location>
        <begin position="32"/>
        <end position="188"/>
    </location>
</feature>
<comment type="subcellular location">
    <subcellularLocation>
        <location evidence="1">Fimbrium</location>
    </subcellularLocation>
</comment>
<sequence length="189" mass="19543">MKRIAKRTLSAAIILAAVSSPLIANAEEGDVTFNGKVVASTCVLKGVNGTAQKTGVIVTLPDVNVGEFNKTSLLAGMTPFTLELENCNTATKQNASVHFEGPEAPNDPDVLRNTIDAPAGGASGVGIALFEDNGTDKISVKPGVYSAKQAIVNGDNALKFKVAYKATEGIALMSDGNVSAKAIFDIAYE</sequence>
<dbReference type="InterPro" id="IPR008966">
    <property type="entry name" value="Adhesion_dom_sf"/>
</dbReference>
<comment type="similarity">
    <text evidence="2">Belongs to the fimbrial protein family.</text>
</comment>
<organism evidence="7 8">
    <name type="scientific">Buttiauxella izardii</name>
    <dbReference type="NCBI Taxonomy" id="82991"/>
    <lineage>
        <taxon>Bacteria</taxon>
        <taxon>Pseudomonadati</taxon>
        <taxon>Pseudomonadota</taxon>
        <taxon>Gammaproteobacteria</taxon>
        <taxon>Enterobacterales</taxon>
        <taxon>Enterobacteriaceae</taxon>
        <taxon>Buttiauxella</taxon>
    </lineage>
</organism>
<dbReference type="PANTHER" id="PTHR33420:SF3">
    <property type="entry name" value="FIMBRIAL SUBUNIT ELFA"/>
    <property type="match status" value="1"/>
</dbReference>
<dbReference type="InterPro" id="IPR050263">
    <property type="entry name" value="Bact_Fimbrial_Adh_Pro"/>
</dbReference>
<dbReference type="InterPro" id="IPR036937">
    <property type="entry name" value="Adhesion_dom_fimbrial_sf"/>
</dbReference>
<gene>
    <name evidence="7" type="ORF">D6029_17980</name>
</gene>
<dbReference type="RefSeq" id="WP_120066097.1">
    <property type="nucleotide sequence ID" value="NZ_QZWH01000045.1"/>
</dbReference>
<evidence type="ECO:0000256" key="1">
    <source>
        <dbReference type="ARBA" id="ARBA00004561"/>
    </source>
</evidence>
<evidence type="ECO:0000256" key="5">
    <source>
        <dbReference type="SAM" id="SignalP"/>
    </source>
</evidence>
<evidence type="ECO:0000259" key="6">
    <source>
        <dbReference type="Pfam" id="PF00419"/>
    </source>
</evidence>
<protein>
    <submittedName>
        <fullName evidence="7">Type 1 fimbrial protein</fullName>
    </submittedName>
</protein>
<feature type="chain" id="PRO_5017345512" evidence="5">
    <location>
        <begin position="27"/>
        <end position="189"/>
    </location>
</feature>
<name>A0A3A5JNP4_9ENTR</name>
<dbReference type="EMBL" id="QZWH01000045">
    <property type="protein sequence ID" value="RJT19677.1"/>
    <property type="molecule type" value="Genomic_DNA"/>
</dbReference>
<evidence type="ECO:0000313" key="8">
    <source>
        <dbReference type="Proteomes" id="UP000276295"/>
    </source>
</evidence>
<evidence type="ECO:0000256" key="4">
    <source>
        <dbReference type="ARBA" id="ARBA00023263"/>
    </source>
</evidence>